<sequence>MQMWFNCVSCSAKNSDYSNLRTPSTNILSSRRARTCGNSQLPYASLNHFLMMHARSRATLKKTQMSRVSARLA</sequence>
<evidence type="ECO:0000313" key="1">
    <source>
        <dbReference type="EMBL" id="KPM06967.1"/>
    </source>
</evidence>
<name>A0A132A7R3_SARSC</name>
<accession>A0A132A7R3</accession>
<dbReference type="VEuPathDB" id="VectorBase:SSCA009562"/>
<gene>
    <name evidence="1" type="ORF">QR98_0054490</name>
</gene>
<reference evidence="1 2" key="1">
    <citation type="journal article" date="2015" name="Parasit. Vectors">
        <title>Draft genome of the scabies mite.</title>
        <authorList>
            <person name="Rider S.D.Jr."/>
            <person name="Morgan M.S."/>
            <person name="Arlian L.G."/>
        </authorList>
    </citation>
    <scope>NUCLEOTIDE SEQUENCE [LARGE SCALE GENOMIC DNA]</scope>
    <source>
        <strain evidence="1">Arlian Lab</strain>
    </source>
</reference>
<protein>
    <submittedName>
        <fullName evidence="1">Uncharacterized protein</fullName>
    </submittedName>
</protein>
<proteinExistence type="predicted"/>
<evidence type="ECO:0000313" key="2">
    <source>
        <dbReference type="Proteomes" id="UP000616769"/>
    </source>
</evidence>
<comment type="caution">
    <text evidence="1">The sequence shown here is derived from an EMBL/GenBank/DDBJ whole genome shotgun (WGS) entry which is preliminary data.</text>
</comment>
<dbReference type="Proteomes" id="UP000616769">
    <property type="component" value="Unassembled WGS sequence"/>
</dbReference>
<organism evidence="1 2">
    <name type="scientific">Sarcoptes scabiei</name>
    <name type="common">Itch mite</name>
    <name type="synonym">Acarus scabiei</name>
    <dbReference type="NCBI Taxonomy" id="52283"/>
    <lineage>
        <taxon>Eukaryota</taxon>
        <taxon>Metazoa</taxon>
        <taxon>Ecdysozoa</taxon>
        <taxon>Arthropoda</taxon>
        <taxon>Chelicerata</taxon>
        <taxon>Arachnida</taxon>
        <taxon>Acari</taxon>
        <taxon>Acariformes</taxon>
        <taxon>Sarcoptiformes</taxon>
        <taxon>Astigmata</taxon>
        <taxon>Psoroptidia</taxon>
        <taxon>Sarcoptoidea</taxon>
        <taxon>Sarcoptidae</taxon>
        <taxon>Sarcoptinae</taxon>
        <taxon>Sarcoptes</taxon>
    </lineage>
</organism>
<dbReference type="EMBL" id="JXLN01011189">
    <property type="protein sequence ID" value="KPM06967.1"/>
    <property type="molecule type" value="Genomic_DNA"/>
</dbReference>
<dbReference type="AlphaFoldDB" id="A0A132A7R3"/>